<sequence length="353" mass="39112">MPGLLSSIQRFDMSTGIPKAVWTALYANAARANLVLPHAEKVFGRQKFTPKIDATEQLWFVYSKPGTSEIQFILACTEGPLGKYPLYIIPTVPATDLTPELLKNSTEALCSALLSETGFRARVFSVFSVEKVTEAFVPVWERAAEIDCIKDPYYSAIFSVCTENTLVRQQRAPRPSENVALEPRLATEQDAGQMSTLCYEFAKTSEPFTLTKEKASEEAKLLIANKQVPTGKPEIATIVAVTRKSEGVATITKVYTPEHWRGNGCAERLVRHVCIELLEKYKQIVLYVGVGNPAGDVYRRVGFQGLSEGSSSSERWLEIGFDPAESNSVIGRFLAYFRVALTSLLRMVVHTSL</sequence>
<dbReference type="InterPro" id="IPR000182">
    <property type="entry name" value="GNAT_dom"/>
</dbReference>
<accession>A0A9P7E758</accession>
<dbReference type="OrthoDB" id="5372118at2759"/>
<dbReference type="RefSeq" id="XP_041191193.1">
    <property type="nucleotide sequence ID" value="XM_041340485.1"/>
</dbReference>
<protein>
    <recommendedName>
        <fullName evidence="1">N-acetyltransferase domain-containing protein</fullName>
    </recommendedName>
</protein>
<evidence type="ECO:0000313" key="3">
    <source>
        <dbReference type="Proteomes" id="UP000807769"/>
    </source>
</evidence>
<dbReference type="GO" id="GO:0016747">
    <property type="term" value="F:acyltransferase activity, transferring groups other than amino-acyl groups"/>
    <property type="evidence" value="ECO:0007669"/>
    <property type="project" value="InterPro"/>
</dbReference>
<dbReference type="InterPro" id="IPR013653">
    <property type="entry name" value="GCN5-like_dom"/>
</dbReference>
<organism evidence="2 3">
    <name type="scientific">Suillus subaureus</name>
    <dbReference type="NCBI Taxonomy" id="48587"/>
    <lineage>
        <taxon>Eukaryota</taxon>
        <taxon>Fungi</taxon>
        <taxon>Dikarya</taxon>
        <taxon>Basidiomycota</taxon>
        <taxon>Agaricomycotina</taxon>
        <taxon>Agaricomycetes</taxon>
        <taxon>Agaricomycetidae</taxon>
        <taxon>Boletales</taxon>
        <taxon>Suillineae</taxon>
        <taxon>Suillaceae</taxon>
        <taxon>Suillus</taxon>
    </lineage>
</organism>
<dbReference type="Gene3D" id="3.40.630.30">
    <property type="match status" value="1"/>
</dbReference>
<dbReference type="Pfam" id="PF08445">
    <property type="entry name" value="FR47"/>
    <property type="match status" value="1"/>
</dbReference>
<reference evidence="2" key="1">
    <citation type="journal article" date="2020" name="New Phytol.">
        <title>Comparative genomics reveals dynamic genome evolution in host specialist ectomycorrhizal fungi.</title>
        <authorList>
            <person name="Lofgren L.A."/>
            <person name="Nguyen N.H."/>
            <person name="Vilgalys R."/>
            <person name="Ruytinx J."/>
            <person name="Liao H.L."/>
            <person name="Branco S."/>
            <person name="Kuo A."/>
            <person name="LaButti K."/>
            <person name="Lipzen A."/>
            <person name="Andreopoulos W."/>
            <person name="Pangilinan J."/>
            <person name="Riley R."/>
            <person name="Hundley H."/>
            <person name="Na H."/>
            <person name="Barry K."/>
            <person name="Grigoriev I.V."/>
            <person name="Stajich J.E."/>
            <person name="Kennedy P.G."/>
        </authorList>
    </citation>
    <scope>NUCLEOTIDE SEQUENCE</scope>
    <source>
        <strain evidence="2">MN1</strain>
    </source>
</reference>
<name>A0A9P7E758_9AGAM</name>
<dbReference type="Proteomes" id="UP000807769">
    <property type="component" value="Unassembled WGS sequence"/>
</dbReference>
<keyword evidence="3" id="KW-1185">Reference proteome</keyword>
<dbReference type="EMBL" id="JABBWG010000024">
    <property type="protein sequence ID" value="KAG1813319.1"/>
    <property type="molecule type" value="Genomic_DNA"/>
</dbReference>
<dbReference type="SUPFAM" id="SSF55729">
    <property type="entry name" value="Acyl-CoA N-acyltransferases (Nat)"/>
    <property type="match status" value="1"/>
</dbReference>
<comment type="caution">
    <text evidence="2">The sequence shown here is derived from an EMBL/GenBank/DDBJ whole genome shotgun (WGS) entry which is preliminary data.</text>
</comment>
<dbReference type="GeneID" id="64634501"/>
<dbReference type="AlphaFoldDB" id="A0A9P7E758"/>
<feature type="domain" description="N-acetyltransferase" evidence="1">
    <location>
        <begin position="181"/>
        <end position="322"/>
    </location>
</feature>
<evidence type="ECO:0000313" key="2">
    <source>
        <dbReference type="EMBL" id="KAG1813319.1"/>
    </source>
</evidence>
<gene>
    <name evidence="2" type="ORF">BJ212DRAFT_1482773</name>
</gene>
<evidence type="ECO:0000259" key="1">
    <source>
        <dbReference type="PROSITE" id="PS51186"/>
    </source>
</evidence>
<dbReference type="InterPro" id="IPR016181">
    <property type="entry name" value="Acyl_CoA_acyltransferase"/>
</dbReference>
<proteinExistence type="predicted"/>
<dbReference type="PROSITE" id="PS51186">
    <property type="entry name" value="GNAT"/>
    <property type="match status" value="1"/>
</dbReference>